<organism evidence="8 9">
    <name type="scientific">Paenibacillus pabuli</name>
    <dbReference type="NCBI Taxonomy" id="1472"/>
    <lineage>
        <taxon>Bacteria</taxon>
        <taxon>Bacillati</taxon>
        <taxon>Bacillota</taxon>
        <taxon>Bacilli</taxon>
        <taxon>Bacillales</taxon>
        <taxon>Paenibacillaceae</taxon>
        <taxon>Paenibacillus</taxon>
    </lineage>
</organism>
<evidence type="ECO:0000256" key="4">
    <source>
        <dbReference type="ARBA" id="ARBA00022989"/>
    </source>
</evidence>
<dbReference type="PANTHER" id="PTHR23531:SF2">
    <property type="entry name" value="PERMEASE"/>
    <property type="match status" value="1"/>
</dbReference>
<accession>A0A855XRW5</accession>
<dbReference type="InterPro" id="IPR011701">
    <property type="entry name" value="MFS"/>
</dbReference>
<keyword evidence="4 6" id="KW-1133">Transmembrane helix</keyword>
<feature type="transmembrane region" description="Helical" evidence="6">
    <location>
        <begin position="109"/>
        <end position="127"/>
    </location>
</feature>
<dbReference type="EMBL" id="QGTZ01000012">
    <property type="protein sequence ID" value="PWW35547.1"/>
    <property type="molecule type" value="Genomic_DNA"/>
</dbReference>
<feature type="transmembrane region" description="Helical" evidence="6">
    <location>
        <begin position="367"/>
        <end position="391"/>
    </location>
</feature>
<dbReference type="GO" id="GO:0005886">
    <property type="term" value="C:plasma membrane"/>
    <property type="evidence" value="ECO:0007669"/>
    <property type="project" value="UniProtKB-SubCell"/>
</dbReference>
<keyword evidence="2" id="KW-0813">Transport</keyword>
<dbReference type="InterPro" id="IPR052714">
    <property type="entry name" value="MFS_Exporter"/>
</dbReference>
<feature type="transmembrane region" description="Helical" evidence="6">
    <location>
        <begin position="79"/>
        <end position="97"/>
    </location>
</feature>
<evidence type="ECO:0000313" key="9">
    <source>
        <dbReference type="Proteomes" id="UP000247078"/>
    </source>
</evidence>
<gene>
    <name evidence="8" type="ORF">DET56_112131</name>
</gene>
<keyword evidence="3 6" id="KW-0812">Transmembrane</keyword>
<feature type="transmembrane region" description="Helical" evidence="6">
    <location>
        <begin position="334"/>
        <end position="360"/>
    </location>
</feature>
<dbReference type="PANTHER" id="PTHR23531">
    <property type="entry name" value="QUINOLENE RESISTANCE PROTEIN NORA"/>
    <property type="match status" value="1"/>
</dbReference>
<feature type="domain" description="Major facilitator superfamily (MFS) profile" evidence="7">
    <location>
        <begin position="43"/>
        <end position="423"/>
    </location>
</feature>
<dbReference type="Pfam" id="PF07690">
    <property type="entry name" value="MFS_1"/>
    <property type="match status" value="1"/>
</dbReference>
<evidence type="ECO:0000256" key="3">
    <source>
        <dbReference type="ARBA" id="ARBA00022692"/>
    </source>
</evidence>
<comment type="caution">
    <text evidence="8">The sequence shown here is derived from an EMBL/GenBank/DDBJ whole genome shotgun (WGS) entry which is preliminary data.</text>
</comment>
<keyword evidence="5 6" id="KW-0472">Membrane</keyword>
<feature type="transmembrane region" description="Helical" evidence="6">
    <location>
        <begin position="195"/>
        <end position="215"/>
    </location>
</feature>
<dbReference type="AlphaFoldDB" id="A0A855XRW5"/>
<dbReference type="InterPro" id="IPR020846">
    <property type="entry name" value="MFS_dom"/>
</dbReference>
<feature type="transmembrane region" description="Helical" evidence="6">
    <location>
        <begin position="245"/>
        <end position="270"/>
    </location>
</feature>
<evidence type="ECO:0000256" key="5">
    <source>
        <dbReference type="ARBA" id="ARBA00023136"/>
    </source>
</evidence>
<dbReference type="NCBIfam" id="NF047574">
    <property type="entry name" value="opine_export_Sa"/>
    <property type="match status" value="1"/>
</dbReference>
<dbReference type="Gene3D" id="1.20.1250.20">
    <property type="entry name" value="MFS general substrate transporter like domains"/>
    <property type="match status" value="1"/>
</dbReference>
<feature type="transmembrane region" description="Helical" evidence="6">
    <location>
        <begin position="276"/>
        <end position="296"/>
    </location>
</feature>
<feature type="transmembrane region" description="Helical" evidence="6">
    <location>
        <begin position="397"/>
        <end position="418"/>
    </location>
</feature>
<reference evidence="8 9" key="1">
    <citation type="submission" date="2018-05" db="EMBL/GenBank/DDBJ databases">
        <title>Freshwater and sediment microbial communities from various areas in North America, analyzing microbe dynamics in response to fracking.</title>
        <authorList>
            <person name="Lamendella R."/>
        </authorList>
    </citation>
    <scope>NUCLEOTIDE SEQUENCE [LARGE SCALE GENOMIC DNA]</scope>
    <source>
        <strain evidence="8 9">DB-3</strain>
    </source>
</reference>
<feature type="transmembrane region" description="Helical" evidence="6">
    <location>
        <begin position="308"/>
        <end position="328"/>
    </location>
</feature>
<dbReference type="Proteomes" id="UP000247078">
    <property type="component" value="Unassembled WGS sequence"/>
</dbReference>
<sequence length="434" mass="47560">MLLPMNEENQSQICLWVNCQRKWGNGLTSSVTANGKLNPVSFSFIRFYLLAFLFFAANSALTIILPLRSEAAGLNQAEIGLMMGAYMFTCMLLRPFAAQLLGRYGPLRVMQWLLILHAATLLLFVGFGVEAYLWLRALQGVATAFFSMTMQAGIVEKLEDKDRAQGLSMYTLFTMVPSLVIPILAIQIWENASDIWFTILMIGLAALPLLIGYNVDLPRSTVQNKSYTLGDMVRSFGGIWRSTPLLISSVVMLFASCVFGATATFLPLYLVSTGKASAGVFLTIQGLVVILCRFILRKKIPSDGSWNTWLMAGLLLCAALGTQLLALSETIGPLVYLSAVFSGFAVALLYPTLTTYLSFVLPADSRYVLMGIFMSSYDLGFSLGGLAMGLIVQISSYSTMFTICTLLSVAAMILVVAFRQRMEADNRAKSVVMT</sequence>
<dbReference type="GO" id="GO:0022857">
    <property type="term" value="F:transmembrane transporter activity"/>
    <property type="evidence" value="ECO:0007669"/>
    <property type="project" value="InterPro"/>
</dbReference>
<protein>
    <submittedName>
        <fullName evidence="8">Putative MFS family arabinose efflux permease</fullName>
    </submittedName>
</protein>
<comment type="subcellular location">
    <subcellularLocation>
        <location evidence="1">Cell membrane</location>
        <topology evidence="1">Multi-pass membrane protein</topology>
    </subcellularLocation>
</comment>
<evidence type="ECO:0000259" key="7">
    <source>
        <dbReference type="PROSITE" id="PS50850"/>
    </source>
</evidence>
<feature type="transmembrane region" description="Helical" evidence="6">
    <location>
        <begin position="167"/>
        <end position="189"/>
    </location>
</feature>
<feature type="transmembrane region" description="Helical" evidence="6">
    <location>
        <begin position="47"/>
        <end position="67"/>
    </location>
</feature>
<dbReference type="PROSITE" id="PS50850">
    <property type="entry name" value="MFS"/>
    <property type="match status" value="1"/>
</dbReference>
<evidence type="ECO:0000256" key="1">
    <source>
        <dbReference type="ARBA" id="ARBA00004651"/>
    </source>
</evidence>
<name>A0A855XRW5_9BACL</name>
<dbReference type="SUPFAM" id="SSF103473">
    <property type="entry name" value="MFS general substrate transporter"/>
    <property type="match status" value="1"/>
</dbReference>
<proteinExistence type="predicted"/>
<evidence type="ECO:0000256" key="6">
    <source>
        <dbReference type="SAM" id="Phobius"/>
    </source>
</evidence>
<evidence type="ECO:0000313" key="8">
    <source>
        <dbReference type="EMBL" id="PWW35547.1"/>
    </source>
</evidence>
<evidence type="ECO:0000256" key="2">
    <source>
        <dbReference type="ARBA" id="ARBA00022448"/>
    </source>
</evidence>
<dbReference type="InterPro" id="IPR036259">
    <property type="entry name" value="MFS_trans_sf"/>
</dbReference>